<sequence>MATALNIWPAIQLVCTTPPVTSNAVQNATTAAAHATKTARAVSDALAHAQENAHPSPHAGHDACCAGFAARLPTGRGRGGGMAGSNGSPRARVAASSAAAARAAGASPARRYLATRAIAFHPPLARIPSSPPPYTLPSPPSSSSSTSPSPFPPPLNPERPDINNNNTRHGEDEDDGLIGRMSTGAPSRRRAAKRERKRHKREAAEPAVKIERDDRGVKTEPGAKRELSAPASPPRRVRARPHTPKSPHTPESGVPLYDPNSSEEEVRDVQMHLSGISPSPPPFHWLAPPTSPFLRGTVRRHRPDGVLPLEGVVL</sequence>
<accession>A0AAD6RX12</accession>
<keyword evidence="3" id="KW-1185">Reference proteome</keyword>
<dbReference type="Proteomes" id="UP001218188">
    <property type="component" value="Unassembled WGS sequence"/>
</dbReference>
<evidence type="ECO:0000313" key="3">
    <source>
        <dbReference type="Proteomes" id="UP001218188"/>
    </source>
</evidence>
<comment type="caution">
    <text evidence="2">The sequence shown here is derived from an EMBL/GenBank/DDBJ whole genome shotgun (WGS) entry which is preliminary data.</text>
</comment>
<feature type="compositionally biased region" description="Basic residues" evidence="1">
    <location>
        <begin position="187"/>
        <end position="201"/>
    </location>
</feature>
<feature type="compositionally biased region" description="Pro residues" evidence="1">
    <location>
        <begin position="129"/>
        <end position="140"/>
    </location>
</feature>
<dbReference type="EMBL" id="JARJCM010000616">
    <property type="protein sequence ID" value="KAJ7016061.1"/>
    <property type="molecule type" value="Genomic_DNA"/>
</dbReference>
<feature type="compositionally biased region" description="Basic and acidic residues" evidence="1">
    <location>
        <begin position="202"/>
        <end position="227"/>
    </location>
</feature>
<evidence type="ECO:0000313" key="2">
    <source>
        <dbReference type="EMBL" id="KAJ7016061.1"/>
    </source>
</evidence>
<feature type="compositionally biased region" description="Basic residues" evidence="1">
    <location>
        <begin position="235"/>
        <end position="245"/>
    </location>
</feature>
<organism evidence="2 3">
    <name type="scientific">Mycena alexandri</name>
    <dbReference type="NCBI Taxonomy" id="1745969"/>
    <lineage>
        <taxon>Eukaryota</taxon>
        <taxon>Fungi</taxon>
        <taxon>Dikarya</taxon>
        <taxon>Basidiomycota</taxon>
        <taxon>Agaricomycotina</taxon>
        <taxon>Agaricomycetes</taxon>
        <taxon>Agaricomycetidae</taxon>
        <taxon>Agaricales</taxon>
        <taxon>Marasmiineae</taxon>
        <taxon>Mycenaceae</taxon>
        <taxon>Mycena</taxon>
    </lineage>
</organism>
<name>A0AAD6RX12_9AGAR</name>
<reference evidence="2" key="1">
    <citation type="submission" date="2023-03" db="EMBL/GenBank/DDBJ databases">
        <title>Massive genome expansion in bonnet fungi (Mycena s.s.) driven by repeated elements and novel gene families across ecological guilds.</title>
        <authorList>
            <consortium name="Lawrence Berkeley National Laboratory"/>
            <person name="Harder C.B."/>
            <person name="Miyauchi S."/>
            <person name="Viragh M."/>
            <person name="Kuo A."/>
            <person name="Thoen E."/>
            <person name="Andreopoulos B."/>
            <person name="Lu D."/>
            <person name="Skrede I."/>
            <person name="Drula E."/>
            <person name="Henrissat B."/>
            <person name="Morin E."/>
            <person name="Kohler A."/>
            <person name="Barry K."/>
            <person name="LaButti K."/>
            <person name="Morin E."/>
            <person name="Salamov A."/>
            <person name="Lipzen A."/>
            <person name="Mereny Z."/>
            <person name="Hegedus B."/>
            <person name="Baldrian P."/>
            <person name="Stursova M."/>
            <person name="Weitz H."/>
            <person name="Taylor A."/>
            <person name="Grigoriev I.V."/>
            <person name="Nagy L.G."/>
            <person name="Martin F."/>
            <person name="Kauserud H."/>
        </authorList>
    </citation>
    <scope>NUCLEOTIDE SEQUENCE</scope>
    <source>
        <strain evidence="2">CBHHK200</strain>
    </source>
</reference>
<evidence type="ECO:0000256" key="1">
    <source>
        <dbReference type="SAM" id="MobiDB-lite"/>
    </source>
</evidence>
<protein>
    <submittedName>
        <fullName evidence="2">Uncharacterized protein</fullName>
    </submittedName>
</protein>
<dbReference type="AlphaFoldDB" id="A0AAD6RX12"/>
<gene>
    <name evidence="2" type="ORF">C8F04DRAFT_1282894</name>
</gene>
<proteinExistence type="predicted"/>
<feature type="region of interest" description="Disordered" evidence="1">
    <location>
        <begin position="123"/>
        <end position="268"/>
    </location>
</feature>